<keyword evidence="1" id="KW-0472">Membrane</keyword>
<feature type="transmembrane region" description="Helical" evidence="1">
    <location>
        <begin position="229"/>
        <end position="252"/>
    </location>
</feature>
<dbReference type="RefSeq" id="WP_256610949.1">
    <property type="nucleotide sequence ID" value="NZ_JANIBM010000011.1"/>
</dbReference>
<feature type="transmembrane region" description="Helical" evidence="1">
    <location>
        <begin position="181"/>
        <end position="208"/>
    </location>
</feature>
<feature type="transmembrane region" description="Helical" evidence="1">
    <location>
        <begin position="361"/>
        <end position="382"/>
    </location>
</feature>
<gene>
    <name evidence="2" type="ORF">NP603_11105</name>
</gene>
<protein>
    <submittedName>
        <fullName evidence="2">Uncharacterized protein</fullName>
    </submittedName>
</protein>
<feature type="transmembrane region" description="Helical" evidence="1">
    <location>
        <begin position="42"/>
        <end position="60"/>
    </location>
</feature>
<evidence type="ECO:0000256" key="1">
    <source>
        <dbReference type="SAM" id="Phobius"/>
    </source>
</evidence>
<evidence type="ECO:0000313" key="3">
    <source>
        <dbReference type="Proteomes" id="UP001524569"/>
    </source>
</evidence>
<keyword evidence="3" id="KW-1185">Reference proteome</keyword>
<reference evidence="2 3" key="1">
    <citation type="submission" date="2022-07" db="EMBL/GenBank/DDBJ databases">
        <title>Methylomonas rivi sp. nov., Methylomonas rosea sp. nov., Methylomonas aureus sp. nov. and Methylomonas subterranea sp. nov., four novel methanotrophs isolated from a freshwater creek and the deep terrestrial subsurface.</title>
        <authorList>
            <person name="Abin C."/>
            <person name="Sankaranarayanan K."/>
            <person name="Garner C."/>
            <person name="Sindelar R."/>
            <person name="Kotary K."/>
            <person name="Garner R."/>
            <person name="Barclay S."/>
            <person name="Lawson P."/>
            <person name="Krumholz L."/>
        </authorList>
    </citation>
    <scope>NUCLEOTIDE SEQUENCE [LARGE SCALE GENOMIC DNA]</scope>
    <source>
        <strain evidence="2 3">SURF-1</strain>
    </source>
</reference>
<dbReference type="Proteomes" id="UP001524569">
    <property type="component" value="Unassembled WGS sequence"/>
</dbReference>
<evidence type="ECO:0000313" key="2">
    <source>
        <dbReference type="EMBL" id="MCQ8181658.1"/>
    </source>
</evidence>
<keyword evidence="1" id="KW-0812">Transmembrane</keyword>
<organism evidence="2 3">
    <name type="scientific">Methylomonas aurea</name>
    <dbReference type="NCBI Taxonomy" id="2952224"/>
    <lineage>
        <taxon>Bacteria</taxon>
        <taxon>Pseudomonadati</taxon>
        <taxon>Pseudomonadota</taxon>
        <taxon>Gammaproteobacteria</taxon>
        <taxon>Methylococcales</taxon>
        <taxon>Methylococcaceae</taxon>
        <taxon>Methylomonas</taxon>
    </lineage>
</organism>
<comment type="caution">
    <text evidence="2">The sequence shown here is derived from an EMBL/GenBank/DDBJ whole genome shotgun (WGS) entry which is preliminary data.</text>
</comment>
<name>A0ABT1UHF2_9GAMM</name>
<sequence length="396" mass="44615">MNRLTDYRDDEDFSLVLGGPLYQLFMRARIGSCADTLLKRRIMVISLFSWLPMLALSLLFRDQGAESIKVPFLYDIDVHVRFLLAIPLMLLAERVVHQRIAPLVKQFRQREIVPDDALPRFQAIVDSALALRNSVLIEVILLVLVFTAGHYLWSHQMVLETATWFSVAYDGQSRLSPAGYWYSYVSIPVFQFLLIRWYFRLVIWMRFLWQIARMPLSLIPTHPDRAGGLGFLGGSAAAFLPFILAQTVLVAGMIANRIFHEGASLVAFKSEIAATLVFILLTIFAPLCAFAPKLAQTKRQGLLEYGNLACRYVRDFDRKWLRTAPPPDESLVGSADIQSLADLAGSFDVVKEMRPFPFDKAMVLQTAVVALLPVSPLLLTLISLEDIVKSLLGILL</sequence>
<feature type="transmembrane region" description="Helical" evidence="1">
    <location>
        <begin position="272"/>
        <end position="291"/>
    </location>
</feature>
<feature type="transmembrane region" description="Helical" evidence="1">
    <location>
        <begin position="13"/>
        <end position="30"/>
    </location>
</feature>
<accession>A0ABT1UHF2</accession>
<feature type="transmembrane region" description="Helical" evidence="1">
    <location>
        <begin position="135"/>
        <end position="153"/>
    </location>
</feature>
<dbReference type="EMBL" id="JANIBM010000011">
    <property type="protein sequence ID" value="MCQ8181658.1"/>
    <property type="molecule type" value="Genomic_DNA"/>
</dbReference>
<keyword evidence="1" id="KW-1133">Transmembrane helix</keyword>
<proteinExistence type="predicted"/>